<evidence type="ECO:0000313" key="4">
    <source>
        <dbReference type="Proteomes" id="UP000008467"/>
    </source>
</evidence>
<proteinExistence type="predicted"/>
<keyword evidence="2" id="KW-0732">Signal</keyword>
<dbReference type="Proteomes" id="UP000008467">
    <property type="component" value="Chromosome"/>
</dbReference>
<dbReference type="HOGENOM" id="CLU_1370049_0_0_9"/>
<dbReference type="AlphaFoldDB" id="F2JL31"/>
<dbReference type="eggNOG" id="ENOG502ZRWV">
    <property type="taxonomic scope" value="Bacteria"/>
</dbReference>
<gene>
    <name evidence="3" type="ordered locus">Clole_2874</name>
</gene>
<name>F2JL31_CELLD</name>
<dbReference type="PROSITE" id="PS51257">
    <property type="entry name" value="PROKAR_LIPOPROTEIN"/>
    <property type="match status" value="1"/>
</dbReference>
<dbReference type="RefSeq" id="WP_013657852.1">
    <property type="nucleotide sequence ID" value="NC_015275.1"/>
</dbReference>
<feature type="coiled-coil region" evidence="1">
    <location>
        <begin position="26"/>
        <end position="81"/>
    </location>
</feature>
<dbReference type="EMBL" id="CP002582">
    <property type="protein sequence ID" value="ADZ84572.1"/>
    <property type="molecule type" value="Genomic_DNA"/>
</dbReference>
<dbReference type="STRING" id="642492.Clole_2874"/>
<organism evidence="3 4">
    <name type="scientific">Cellulosilyticum lentocellum (strain ATCC 49066 / DSM 5427 / NCIMB 11756 / RHM5)</name>
    <name type="common">Clostridium lentocellum</name>
    <dbReference type="NCBI Taxonomy" id="642492"/>
    <lineage>
        <taxon>Bacteria</taxon>
        <taxon>Bacillati</taxon>
        <taxon>Bacillota</taxon>
        <taxon>Clostridia</taxon>
        <taxon>Lachnospirales</taxon>
        <taxon>Cellulosilyticaceae</taxon>
        <taxon>Cellulosilyticum</taxon>
    </lineage>
</organism>
<evidence type="ECO:0000313" key="3">
    <source>
        <dbReference type="EMBL" id="ADZ84572.1"/>
    </source>
</evidence>
<sequence>MRHIKYIPNIMLSCLIAFGCVGCSGAEISQSEQNNLLEQNEELKAQLDKYLDKYNTTLEQYNQLLVENATLKEALDEYQEATIPTKVVGGFSATVRDVMPDYCLDFTTPQVAIVTCFQDGPFTIFIGEERAKGLTIGETYYFEFKETEIGRLTEKEFNNGWADPKKVIEQYGVPIETIRLAKEDELGLESLKVRFEISR</sequence>
<keyword evidence="4" id="KW-1185">Reference proteome</keyword>
<protein>
    <recommendedName>
        <fullName evidence="5">Lipoprotein</fullName>
    </recommendedName>
</protein>
<evidence type="ECO:0000256" key="2">
    <source>
        <dbReference type="SAM" id="SignalP"/>
    </source>
</evidence>
<evidence type="ECO:0000256" key="1">
    <source>
        <dbReference type="SAM" id="Coils"/>
    </source>
</evidence>
<reference evidence="3 4" key="1">
    <citation type="journal article" date="2011" name="J. Bacteriol.">
        <title>Complete genome sequence of the cellulose-degrading bacterium Cellulosilyticum lentocellum.</title>
        <authorList>
            <consortium name="US DOE Joint Genome Institute"/>
            <person name="Miller D.A."/>
            <person name="Suen G."/>
            <person name="Bruce D."/>
            <person name="Copeland A."/>
            <person name="Cheng J.F."/>
            <person name="Detter C."/>
            <person name="Goodwin L.A."/>
            <person name="Han C.S."/>
            <person name="Hauser L.J."/>
            <person name="Land M.L."/>
            <person name="Lapidus A."/>
            <person name="Lucas S."/>
            <person name="Meincke L."/>
            <person name="Pitluck S."/>
            <person name="Tapia R."/>
            <person name="Teshima H."/>
            <person name="Woyke T."/>
            <person name="Fox B.G."/>
            <person name="Angert E.R."/>
            <person name="Currie C.R."/>
        </authorList>
    </citation>
    <scope>NUCLEOTIDE SEQUENCE [LARGE SCALE GENOMIC DNA]</scope>
    <source>
        <strain evidence="4">ATCC 49066 / DSM 5427 / NCIMB 11756 / RHM5</strain>
    </source>
</reference>
<accession>F2JL31</accession>
<evidence type="ECO:0008006" key="5">
    <source>
        <dbReference type="Google" id="ProtNLM"/>
    </source>
</evidence>
<keyword evidence="1" id="KW-0175">Coiled coil</keyword>
<feature type="signal peptide" evidence="2">
    <location>
        <begin position="1"/>
        <end position="19"/>
    </location>
</feature>
<feature type="chain" id="PRO_5039000998" description="Lipoprotein" evidence="2">
    <location>
        <begin position="20"/>
        <end position="199"/>
    </location>
</feature>
<dbReference type="KEGG" id="cle:Clole_2874"/>